<feature type="domain" description="Large polyvalent protein-associated" evidence="3">
    <location>
        <begin position="331"/>
        <end position="392"/>
    </location>
</feature>
<dbReference type="EMBL" id="FLYE01000016">
    <property type="protein sequence ID" value="SCA56585.1"/>
    <property type="molecule type" value="Genomic_DNA"/>
</dbReference>
<feature type="domain" description="MobA/VirD2-like nuclease" evidence="2">
    <location>
        <begin position="26"/>
        <end position="150"/>
    </location>
</feature>
<dbReference type="AlphaFoldDB" id="A0A1C3RH22"/>
<feature type="compositionally biased region" description="Basic residues" evidence="1">
    <location>
        <begin position="296"/>
        <end position="305"/>
    </location>
</feature>
<accession>A0A1C3RH22</accession>
<keyword evidence="5" id="KW-1185">Reference proteome</keyword>
<dbReference type="Pfam" id="PF18821">
    <property type="entry name" value="LPD7"/>
    <property type="match status" value="1"/>
</dbReference>
<dbReference type="STRING" id="1867952.MTBPR1_230004"/>
<evidence type="ECO:0000313" key="4">
    <source>
        <dbReference type="EMBL" id="SCA56585.1"/>
    </source>
</evidence>
<organism evidence="4 5">
    <name type="scientific">Candidatus Terasakiella magnetica</name>
    <dbReference type="NCBI Taxonomy" id="1867952"/>
    <lineage>
        <taxon>Bacteria</taxon>
        <taxon>Pseudomonadati</taxon>
        <taxon>Pseudomonadota</taxon>
        <taxon>Alphaproteobacteria</taxon>
        <taxon>Rhodospirillales</taxon>
        <taxon>Terasakiellaceae</taxon>
        <taxon>Terasakiella</taxon>
    </lineage>
</organism>
<proteinExistence type="predicted"/>
<evidence type="ECO:0000313" key="5">
    <source>
        <dbReference type="Proteomes" id="UP000231658"/>
    </source>
</evidence>
<dbReference type="OrthoDB" id="1826980at2"/>
<dbReference type="InterPro" id="IPR005094">
    <property type="entry name" value="Endonuclease_MobA/VirD2"/>
</dbReference>
<feature type="region of interest" description="Disordered" evidence="1">
    <location>
        <begin position="290"/>
        <end position="311"/>
    </location>
</feature>
<dbReference type="Proteomes" id="UP000231658">
    <property type="component" value="Unassembled WGS sequence"/>
</dbReference>
<dbReference type="Pfam" id="PF03432">
    <property type="entry name" value="Relaxase"/>
    <property type="match status" value="1"/>
</dbReference>
<dbReference type="RefSeq" id="WP_083222994.1">
    <property type="nucleotide sequence ID" value="NZ_FLYE01000016.1"/>
</dbReference>
<name>A0A1C3RH22_9PROT</name>
<feature type="region of interest" description="Disordered" evidence="1">
    <location>
        <begin position="411"/>
        <end position="434"/>
    </location>
</feature>
<protein>
    <submittedName>
        <fullName evidence="4">Uncharacterized protein</fullName>
    </submittedName>
</protein>
<reference evidence="4 5" key="1">
    <citation type="submission" date="2016-07" db="EMBL/GenBank/DDBJ databases">
        <authorList>
            <person name="Lefevre C.T."/>
        </authorList>
    </citation>
    <scope>NUCLEOTIDE SEQUENCE [LARGE SCALE GENOMIC DNA]</scope>
    <source>
        <strain evidence="4">PR1</strain>
    </source>
</reference>
<sequence length="434" mass="49208">MVIKGSSRGHTKSNTRELANHLLSSENEEVRVLRLEGVSSTNLHDSLEEMRTLSLGSRTRKCLYHSSINITADESKSMTDERWLEAVSELETELGLTGHQKAIVIHNKKGREHCHIVWNRVHPETLKAASMSWNYRKHEEVSSRMEERWSLKPVMGVHTRPEDEDRPVCKATHQDWQSASRTGVTIEEIQVILRESWEQSDNGDAFIEACKTQRITVCKGKRGIIIVDWKGTPHSISRRLKKKAADVKAKFADINISDLPSVESVQAEIRTGNTSSTIITEVNNMTKEDKQNLRGIRPKKKKKGKQPTPEERLKHWVELGLSGEIGKDAVWIHFSDNISFKDTGDRIEIFGKPTDESIQAMLDAGRAHGWEAIEFFGDEDFKSRAFRLAQLMEPPFPVVGYDMPDHLKKELDIPDNIPTPEPTNTPAPTTNNSL</sequence>
<evidence type="ECO:0000256" key="1">
    <source>
        <dbReference type="SAM" id="MobiDB-lite"/>
    </source>
</evidence>
<evidence type="ECO:0000259" key="3">
    <source>
        <dbReference type="Pfam" id="PF18821"/>
    </source>
</evidence>
<gene>
    <name evidence="4" type="ORF">MTBPR1_230004</name>
</gene>
<evidence type="ECO:0000259" key="2">
    <source>
        <dbReference type="Pfam" id="PF03432"/>
    </source>
</evidence>
<dbReference type="InterPro" id="IPR040677">
    <property type="entry name" value="LPD7"/>
</dbReference>